<evidence type="ECO:0000256" key="4">
    <source>
        <dbReference type="ARBA" id="ARBA00023172"/>
    </source>
</evidence>
<reference evidence="6 7" key="1">
    <citation type="journal article" date="2018" name="Microbiome">
        <title>Fine metagenomic profile of the Mediterranean stratified and mixed water columns revealed by assembly and recruitment.</title>
        <authorList>
            <person name="Haro-Moreno J.M."/>
            <person name="Lopez-Perez M."/>
            <person name="De La Torre J.R."/>
            <person name="Picazo A."/>
            <person name="Camacho A."/>
            <person name="Rodriguez-Valera F."/>
        </authorList>
    </citation>
    <scope>NUCLEOTIDE SEQUENCE [LARGE SCALE GENOMIC DNA]</scope>
    <source>
        <strain evidence="6">MED-G78</strain>
    </source>
</reference>
<accession>A0A368C6A4</accession>
<protein>
    <submittedName>
        <fullName evidence="6">DNA recombination protein RmuC</fullName>
    </submittedName>
</protein>
<organism evidence="6 7">
    <name type="scientific">SAR86 cluster bacterium</name>
    <dbReference type="NCBI Taxonomy" id="2030880"/>
    <lineage>
        <taxon>Bacteria</taxon>
        <taxon>Pseudomonadati</taxon>
        <taxon>Pseudomonadota</taxon>
        <taxon>Gammaproteobacteria</taxon>
        <taxon>SAR86 cluster</taxon>
    </lineage>
</organism>
<sequence length="357" mass="40398">MIGCLSYFLWGFLSKSEEEKQKQQLSFLENYANEMLLKKGKSLSDSNINELNKTLTPFTEKFQRELDLLKNQIEKQNKEATETRVTLKAHMDDLLDATQTMQEDAQNLTKALKGDSKTQGLWGEEVLKKTLENSGLIEGEHYDLQKGFKSKDGDTLIPDAIIYLPENKNIIVDSKVSLSAYERFVNSEDEETMAKNLKDHITSLKNHMKELKGKYSNIEGIETPEFTFIFIPIESALSAAISSEWDIQKEAQYNQIAFTSPLNLIGALRITYTLWRMDKANENAIKIVERAGMIYDKFNGFNSDLADVGDHIDKAKKSFNTAQAKLTSGNGNLLSQIEKLKKLGAKTTKSIEKPKSD</sequence>
<evidence type="ECO:0000313" key="6">
    <source>
        <dbReference type="EMBL" id="RCL44935.1"/>
    </source>
</evidence>
<evidence type="ECO:0000256" key="1">
    <source>
        <dbReference type="ARBA" id="ARBA00003416"/>
    </source>
</evidence>
<dbReference type="Pfam" id="PF02646">
    <property type="entry name" value="RmuC"/>
    <property type="match status" value="1"/>
</dbReference>
<comment type="function">
    <text evidence="1">Involved in DNA recombination.</text>
</comment>
<dbReference type="SUPFAM" id="SSF58100">
    <property type="entry name" value="Bacterial hemolysins"/>
    <property type="match status" value="1"/>
</dbReference>
<dbReference type="InterPro" id="IPR003798">
    <property type="entry name" value="DNA_recombination_RmuC"/>
</dbReference>
<evidence type="ECO:0000256" key="5">
    <source>
        <dbReference type="SAM" id="Coils"/>
    </source>
</evidence>
<comment type="caution">
    <text evidence="6">The sequence shown here is derived from an EMBL/GenBank/DDBJ whole genome shotgun (WGS) entry which is preliminary data.</text>
</comment>
<proteinExistence type="inferred from homology"/>
<feature type="coiled-coil region" evidence="5">
    <location>
        <begin position="59"/>
        <end position="111"/>
    </location>
</feature>
<keyword evidence="3 5" id="KW-0175">Coiled coil</keyword>
<dbReference type="PANTHER" id="PTHR30563:SF0">
    <property type="entry name" value="DNA RECOMBINATION PROTEIN RMUC"/>
    <property type="match status" value="1"/>
</dbReference>
<name>A0A368C6A4_9GAMM</name>
<dbReference type="AlphaFoldDB" id="A0A368C6A4"/>
<dbReference type="GO" id="GO:0006310">
    <property type="term" value="P:DNA recombination"/>
    <property type="evidence" value="ECO:0007669"/>
    <property type="project" value="UniProtKB-KW"/>
</dbReference>
<dbReference type="PANTHER" id="PTHR30563">
    <property type="entry name" value="DNA RECOMBINATION PROTEIN RMUC"/>
    <property type="match status" value="1"/>
</dbReference>
<dbReference type="EMBL" id="QOPI01000007">
    <property type="protein sequence ID" value="RCL44935.1"/>
    <property type="molecule type" value="Genomic_DNA"/>
</dbReference>
<gene>
    <name evidence="6" type="ORF">DBW92_02155</name>
</gene>
<evidence type="ECO:0000256" key="2">
    <source>
        <dbReference type="ARBA" id="ARBA00009840"/>
    </source>
</evidence>
<dbReference type="Proteomes" id="UP000252915">
    <property type="component" value="Unassembled WGS sequence"/>
</dbReference>
<evidence type="ECO:0000313" key="7">
    <source>
        <dbReference type="Proteomes" id="UP000252915"/>
    </source>
</evidence>
<keyword evidence="4" id="KW-0233">DNA recombination</keyword>
<comment type="similarity">
    <text evidence="2">Belongs to the RmuC family.</text>
</comment>
<evidence type="ECO:0000256" key="3">
    <source>
        <dbReference type="ARBA" id="ARBA00023054"/>
    </source>
</evidence>